<dbReference type="KEGG" id="phon:BH719_08090"/>
<organism evidence="2 3">
    <name type="scientific">Pauljensenia hongkongensis</name>
    <dbReference type="NCBI Taxonomy" id="178339"/>
    <lineage>
        <taxon>Bacteria</taxon>
        <taxon>Bacillati</taxon>
        <taxon>Actinomycetota</taxon>
        <taxon>Actinomycetes</taxon>
        <taxon>Actinomycetales</taxon>
        <taxon>Actinomycetaceae</taxon>
        <taxon>Pauljensenia</taxon>
    </lineage>
</organism>
<keyword evidence="3" id="KW-1185">Reference proteome</keyword>
<keyword evidence="1" id="KW-0472">Membrane</keyword>
<gene>
    <name evidence="2" type="ORF">BH719_08090</name>
</gene>
<reference evidence="2 3" key="1">
    <citation type="submission" date="2016-09" db="EMBL/GenBank/DDBJ databases">
        <title>Complete genome sequence of Actinomyces hongkongensis HKU8.</title>
        <authorList>
            <person name="Gao Y.-X."/>
            <person name="Zhou Y.-Y."/>
            <person name="Xie Y."/>
            <person name="Wang M."/>
            <person name="Wang S.-J."/>
            <person name="Shen S.-G."/>
        </authorList>
    </citation>
    <scope>NUCLEOTIDE SEQUENCE [LARGE SCALE GENOMIC DNA]</scope>
    <source>
        <strain evidence="2 3">HKU8</strain>
    </source>
</reference>
<dbReference type="AlphaFoldDB" id="A0A1D8B3U6"/>
<proteinExistence type="predicted"/>
<dbReference type="EMBL" id="CP017298">
    <property type="protein sequence ID" value="AOS47806.1"/>
    <property type="molecule type" value="Genomic_DNA"/>
</dbReference>
<keyword evidence="1" id="KW-0812">Transmembrane</keyword>
<evidence type="ECO:0000313" key="3">
    <source>
        <dbReference type="Proteomes" id="UP000095214"/>
    </source>
</evidence>
<keyword evidence="1" id="KW-1133">Transmembrane helix</keyword>
<evidence type="ECO:0000313" key="2">
    <source>
        <dbReference type="EMBL" id="AOS47806.1"/>
    </source>
</evidence>
<name>A0A1D8B3U6_9ACTO</name>
<protein>
    <submittedName>
        <fullName evidence="2">Uncharacterized protein</fullName>
    </submittedName>
</protein>
<dbReference type="Proteomes" id="UP000095214">
    <property type="component" value="Chromosome"/>
</dbReference>
<feature type="transmembrane region" description="Helical" evidence="1">
    <location>
        <begin position="139"/>
        <end position="164"/>
    </location>
</feature>
<feature type="transmembrane region" description="Helical" evidence="1">
    <location>
        <begin position="184"/>
        <end position="203"/>
    </location>
</feature>
<dbReference type="STRING" id="178339.BH719_08090"/>
<sequence length="233" mass="24590">MECGEKLTDLVEVSAKVIASAAKLLAKLELTALQWALDKVHQIVTEFCSKAKDFLEKTKYTMSAFSIASGLRDFLDEKFTPAFKTLDQDVIDGMPTKRHDLKGDAYSSYSGLVGKQVKAASDMVNASTKLSSQLNSAIIAGYVFASGLLVAAAAAIFGFAKAFFAAGAVPAGTVAAPFIASEAGAFFIATVSAFVSIATSAWSSSANGMRAIKEIELVGSNKWPNSNLDYQEG</sequence>
<accession>A0A1D8B3U6</accession>
<evidence type="ECO:0000256" key="1">
    <source>
        <dbReference type="SAM" id="Phobius"/>
    </source>
</evidence>